<dbReference type="PRINTS" id="PR00477">
    <property type="entry name" value="PHGLYCKINASE"/>
</dbReference>
<evidence type="ECO:0000256" key="13">
    <source>
        <dbReference type="PIRSR" id="PIRSR000724-1"/>
    </source>
</evidence>
<comment type="similarity">
    <text evidence="3 12 15">Belongs to the phosphoglycerate kinase family.</text>
</comment>
<dbReference type="CDD" id="cd00318">
    <property type="entry name" value="Phosphoglycerate_kinase"/>
    <property type="match status" value="1"/>
</dbReference>
<gene>
    <name evidence="12" type="primary">pgk</name>
    <name evidence="16" type="ordered locus">Hipma_0158</name>
</gene>
<evidence type="ECO:0000256" key="11">
    <source>
        <dbReference type="ARBA" id="ARBA00023152"/>
    </source>
</evidence>
<keyword evidence="11 12" id="KW-0324">Glycolysis</keyword>
<evidence type="ECO:0000256" key="5">
    <source>
        <dbReference type="ARBA" id="ARBA00013061"/>
    </source>
</evidence>
<evidence type="ECO:0000256" key="14">
    <source>
        <dbReference type="PIRSR" id="PIRSR000724-2"/>
    </source>
</evidence>
<dbReference type="FunCoup" id="F2LX79">
    <property type="interactions" value="382"/>
</dbReference>
<comment type="subcellular location">
    <subcellularLocation>
        <location evidence="12">Cytoplasm</location>
    </subcellularLocation>
</comment>
<dbReference type="STRING" id="760142.Hipma_0158"/>
<dbReference type="InterPro" id="IPR001576">
    <property type="entry name" value="Phosphoglycerate_kinase"/>
</dbReference>
<keyword evidence="9 12" id="KW-0418">Kinase</keyword>
<dbReference type="HAMAP" id="MF_00145">
    <property type="entry name" value="Phosphoglyc_kinase"/>
    <property type="match status" value="1"/>
</dbReference>
<dbReference type="InterPro" id="IPR036043">
    <property type="entry name" value="Phosphoglycerate_kinase_sf"/>
</dbReference>
<accession>F2LX79</accession>
<evidence type="ECO:0000256" key="15">
    <source>
        <dbReference type="RuleBase" id="RU000532"/>
    </source>
</evidence>
<evidence type="ECO:0000256" key="8">
    <source>
        <dbReference type="ARBA" id="ARBA00022741"/>
    </source>
</evidence>
<dbReference type="PROSITE" id="PS00111">
    <property type="entry name" value="PGLYCERATE_KINASE"/>
    <property type="match status" value="1"/>
</dbReference>
<comment type="catalytic activity">
    <reaction evidence="1 12 15">
        <text>(2R)-3-phosphoglycerate + ATP = (2R)-3-phospho-glyceroyl phosphate + ADP</text>
        <dbReference type="Rhea" id="RHEA:14801"/>
        <dbReference type="ChEBI" id="CHEBI:30616"/>
        <dbReference type="ChEBI" id="CHEBI:57604"/>
        <dbReference type="ChEBI" id="CHEBI:58272"/>
        <dbReference type="ChEBI" id="CHEBI:456216"/>
        <dbReference type="EC" id="2.7.2.3"/>
    </reaction>
</comment>
<feature type="binding site" evidence="12">
    <location>
        <position position="148"/>
    </location>
    <ligand>
        <name>substrate</name>
    </ligand>
</feature>
<dbReference type="SUPFAM" id="SSF53748">
    <property type="entry name" value="Phosphoglycerate kinase"/>
    <property type="match status" value="1"/>
</dbReference>
<feature type="binding site" evidence="13">
    <location>
        <position position="115"/>
    </location>
    <ligand>
        <name>(2R)-3-phosphoglycerate</name>
        <dbReference type="ChEBI" id="CHEBI:58272"/>
    </ligand>
</feature>
<evidence type="ECO:0000256" key="7">
    <source>
        <dbReference type="ARBA" id="ARBA00022679"/>
    </source>
</evidence>
<dbReference type="eggNOG" id="COG0126">
    <property type="taxonomic scope" value="Bacteria"/>
</dbReference>
<dbReference type="InParanoid" id="F2LX79"/>
<dbReference type="InterPro" id="IPR015911">
    <property type="entry name" value="Phosphoglycerate_kinase_CS"/>
</dbReference>
<evidence type="ECO:0000256" key="12">
    <source>
        <dbReference type="HAMAP-Rule" id="MF_00145"/>
    </source>
</evidence>
<feature type="binding site" evidence="12 14">
    <location>
        <position position="290"/>
    </location>
    <ligand>
        <name>ATP</name>
        <dbReference type="ChEBI" id="CHEBI:30616"/>
    </ligand>
</feature>
<dbReference type="OrthoDB" id="9808460at2"/>
<evidence type="ECO:0000256" key="3">
    <source>
        <dbReference type="ARBA" id="ARBA00008982"/>
    </source>
</evidence>
<evidence type="ECO:0000256" key="9">
    <source>
        <dbReference type="ARBA" id="ARBA00022777"/>
    </source>
</evidence>
<evidence type="ECO:0000256" key="10">
    <source>
        <dbReference type="ARBA" id="ARBA00022840"/>
    </source>
</evidence>
<dbReference type="Pfam" id="PF00162">
    <property type="entry name" value="PGK"/>
    <property type="match status" value="1"/>
</dbReference>
<keyword evidence="7 12" id="KW-0808">Transferase</keyword>
<comment type="pathway">
    <text evidence="2 12">Carbohydrate degradation; glycolysis; pyruvate from D-glyceraldehyde 3-phosphate: step 2/5.</text>
</comment>
<reference evidence="17" key="2">
    <citation type="submission" date="2011-03" db="EMBL/GenBank/DDBJ databases">
        <title>The complete genome of Hippea maritima DSM 10411.</title>
        <authorList>
            <consortium name="US DOE Joint Genome Institute (JGI-PGF)"/>
            <person name="Lucas S."/>
            <person name="Copeland A."/>
            <person name="Lapidus A."/>
            <person name="Bruce D."/>
            <person name="Goodwin L."/>
            <person name="Pitluck S."/>
            <person name="Peters L."/>
            <person name="Kyrpides N."/>
            <person name="Mavromatis K."/>
            <person name="Pagani I."/>
            <person name="Ivanova N."/>
            <person name="Mikhailova N."/>
            <person name="Lu M."/>
            <person name="Detter J.C."/>
            <person name="Tapia R."/>
            <person name="Han C."/>
            <person name="Land M."/>
            <person name="Hauser L."/>
            <person name="Markowitz V."/>
            <person name="Cheng J.-F."/>
            <person name="Hugenholtz P."/>
            <person name="Woyke T."/>
            <person name="Wu D."/>
            <person name="Spring S."/>
            <person name="Schroeder M."/>
            <person name="Brambilla E."/>
            <person name="Klenk H.-P."/>
            <person name="Eisen J.A."/>
        </authorList>
    </citation>
    <scope>NUCLEOTIDE SEQUENCE [LARGE SCALE GENOMIC DNA]</scope>
    <source>
        <strain evidence="17">ATCC 700847 / DSM 10411 / MH2</strain>
    </source>
</reference>
<organism evidence="16 17">
    <name type="scientific">Hippea maritima (strain ATCC 700847 / DSM 10411 / MH2)</name>
    <dbReference type="NCBI Taxonomy" id="760142"/>
    <lineage>
        <taxon>Bacteria</taxon>
        <taxon>Pseudomonadati</taxon>
        <taxon>Campylobacterota</taxon>
        <taxon>Desulfurellia</taxon>
        <taxon>Desulfurellales</taxon>
        <taxon>Hippeaceae</taxon>
        <taxon>Hippea</taxon>
    </lineage>
</organism>
<dbReference type="Proteomes" id="UP000008139">
    <property type="component" value="Chromosome"/>
</dbReference>
<name>F2LX79_HIPMA</name>
<protein>
    <recommendedName>
        <fullName evidence="6 12">Phosphoglycerate kinase</fullName>
        <ecNumber evidence="5 12">2.7.2.3</ecNumber>
    </recommendedName>
</protein>
<evidence type="ECO:0000256" key="4">
    <source>
        <dbReference type="ARBA" id="ARBA00011245"/>
    </source>
</evidence>
<dbReference type="GO" id="GO:0005524">
    <property type="term" value="F:ATP binding"/>
    <property type="evidence" value="ECO:0007669"/>
    <property type="project" value="UniProtKB-KW"/>
</dbReference>
<keyword evidence="8 12" id="KW-0547">Nucleotide-binding</keyword>
<feature type="binding site" evidence="12 14">
    <location>
        <position position="199"/>
    </location>
    <ligand>
        <name>ATP</name>
        <dbReference type="ChEBI" id="CHEBI:30616"/>
    </ligand>
</feature>
<feature type="binding site" evidence="12 14">
    <location>
        <position position="321"/>
    </location>
    <ligand>
        <name>ATP</name>
        <dbReference type="ChEBI" id="CHEBI:30616"/>
    </ligand>
</feature>
<dbReference type="GO" id="GO:0006094">
    <property type="term" value="P:gluconeogenesis"/>
    <property type="evidence" value="ECO:0007669"/>
    <property type="project" value="TreeGrafter"/>
</dbReference>
<feature type="binding site" evidence="12 13">
    <location>
        <begin position="58"/>
        <end position="61"/>
    </location>
    <ligand>
        <name>substrate</name>
    </ligand>
</feature>
<evidence type="ECO:0000313" key="17">
    <source>
        <dbReference type="Proteomes" id="UP000008139"/>
    </source>
</evidence>
<evidence type="ECO:0000313" key="16">
    <source>
        <dbReference type="EMBL" id="AEA33137.1"/>
    </source>
</evidence>
<evidence type="ECO:0000256" key="1">
    <source>
        <dbReference type="ARBA" id="ARBA00000642"/>
    </source>
</evidence>
<dbReference type="KEGG" id="hmr:Hipma_0158"/>
<dbReference type="FunFam" id="3.40.50.1260:FF:000006">
    <property type="entry name" value="Phosphoglycerate kinase"/>
    <property type="match status" value="1"/>
</dbReference>
<proteinExistence type="inferred from homology"/>
<dbReference type="FunFam" id="3.40.50.1260:FF:000003">
    <property type="entry name" value="Phosphoglycerate kinase"/>
    <property type="match status" value="1"/>
</dbReference>
<feature type="binding site" evidence="13">
    <location>
        <position position="148"/>
    </location>
    <ligand>
        <name>(2R)-3-phosphoglycerate</name>
        <dbReference type="ChEBI" id="CHEBI:58272"/>
    </ligand>
</feature>
<dbReference type="HOGENOM" id="CLU_025427_0_2_7"/>
<dbReference type="UniPathway" id="UPA00109">
    <property type="reaction ID" value="UER00185"/>
</dbReference>
<keyword evidence="12" id="KW-0963">Cytoplasm</keyword>
<reference evidence="16 17" key="1">
    <citation type="journal article" date="2011" name="Stand. Genomic Sci.">
        <title>Complete genome sequence of the thermophilic sulfur-reducer Hippea maritima type strain (MH(2)).</title>
        <authorList>
            <person name="Huntemann M."/>
            <person name="Lu M."/>
            <person name="Nolan M."/>
            <person name="Lapidus A."/>
            <person name="Lucas S."/>
            <person name="Hammon N."/>
            <person name="Deshpande S."/>
            <person name="Cheng J.F."/>
            <person name="Tapia R."/>
            <person name="Han C."/>
            <person name="Goodwin L."/>
            <person name="Pitluck S."/>
            <person name="Liolios K."/>
            <person name="Pagani I."/>
            <person name="Ivanova N."/>
            <person name="Ovchinikova G."/>
            <person name="Pati A."/>
            <person name="Chen A."/>
            <person name="Palaniappan K."/>
            <person name="Land M."/>
            <person name="Hauser L."/>
            <person name="Jeffries C.D."/>
            <person name="Detter J.C."/>
            <person name="Brambilla E.M."/>
            <person name="Rohde M."/>
            <person name="Spring S."/>
            <person name="Goker M."/>
            <person name="Woyke T."/>
            <person name="Bristow J."/>
            <person name="Eisen J.A."/>
            <person name="Markowitz V."/>
            <person name="Hugenholtz P."/>
            <person name="Kyrpides N.C."/>
            <person name="Klenk H.P."/>
            <person name="Mavromatis K."/>
        </authorList>
    </citation>
    <scope>NUCLEOTIDE SEQUENCE [LARGE SCALE GENOMIC DNA]</scope>
    <source>
        <strain evidence="17">ATCC 700847 / DSM 10411 / MH2</strain>
    </source>
</reference>
<feature type="binding site" evidence="12 14">
    <location>
        <begin position="347"/>
        <end position="350"/>
    </location>
    <ligand>
        <name>ATP</name>
        <dbReference type="ChEBI" id="CHEBI:30616"/>
    </ligand>
</feature>
<keyword evidence="17" id="KW-1185">Reference proteome</keyword>
<dbReference type="InterPro" id="IPR015824">
    <property type="entry name" value="Phosphoglycerate_kinase_N"/>
</dbReference>
<dbReference type="GO" id="GO:0004618">
    <property type="term" value="F:phosphoglycerate kinase activity"/>
    <property type="evidence" value="ECO:0007669"/>
    <property type="project" value="UniProtKB-UniRule"/>
</dbReference>
<feature type="binding site" evidence="12">
    <location>
        <position position="35"/>
    </location>
    <ligand>
        <name>substrate</name>
    </ligand>
</feature>
<dbReference type="GO" id="GO:0043531">
    <property type="term" value="F:ADP binding"/>
    <property type="evidence" value="ECO:0007669"/>
    <property type="project" value="TreeGrafter"/>
</dbReference>
<evidence type="ECO:0000256" key="6">
    <source>
        <dbReference type="ARBA" id="ARBA00016471"/>
    </source>
</evidence>
<keyword evidence="10 12" id="KW-0067">ATP-binding</keyword>
<dbReference type="GO" id="GO:0005829">
    <property type="term" value="C:cytosol"/>
    <property type="evidence" value="ECO:0007669"/>
    <property type="project" value="TreeGrafter"/>
</dbReference>
<dbReference type="GO" id="GO:0006096">
    <property type="term" value="P:glycolytic process"/>
    <property type="evidence" value="ECO:0007669"/>
    <property type="project" value="UniProtKB-UniRule"/>
</dbReference>
<dbReference type="AlphaFoldDB" id="F2LX79"/>
<dbReference type="EC" id="2.7.2.3" evidence="5 12"/>
<evidence type="ECO:0000256" key="2">
    <source>
        <dbReference type="ARBA" id="ARBA00004838"/>
    </source>
</evidence>
<dbReference type="EMBL" id="CP002606">
    <property type="protein sequence ID" value="AEA33137.1"/>
    <property type="molecule type" value="Genomic_DNA"/>
</dbReference>
<feature type="binding site" evidence="12 13">
    <location>
        <begin position="19"/>
        <end position="21"/>
    </location>
    <ligand>
        <name>substrate</name>
    </ligand>
</feature>
<dbReference type="PANTHER" id="PTHR11406">
    <property type="entry name" value="PHOSPHOGLYCERATE KINASE"/>
    <property type="match status" value="1"/>
</dbReference>
<feature type="binding site" evidence="12">
    <location>
        <position position="115"/>
    </location>
    <ligand>
        <name>substrate</name>
    </ligand>
</feature>
<dbReference type="Gene3D" id="3.40.50.1260">
    <property type="entry name" value="Phosphoglycerate kinase, N-terminal domain"/>
    <property type="match status" value="2"/>
</dbReference>
<dbReference type="RefSeq" id="WP_013681182.1">
    <property type="nucleotide sequence ID" value="NC_015318.1"/>
</dbReference>
<comment type="subunit">
    <text evidence="4 12">Monomer.</text>
</comment>
<feature type="binding site" evidence="13">
    <location>
        <position position="35"/>
    </location>
    <ligand>
        <name>(2R)-3-phosphoglycerate</name>
        <dbReference type="ChEBI" id="CHEBI:58272"/>
    </ligand>
</feature>
<dbReference type="PANTHER" id="PTHR11406:SF23">
    <property type="entry name" value="PHOSPHOGLYCERATE KINASE 1, CHLOROPLASTIC-RELATED"/>
    <property type="match status" value="1"/>
</dbReference>
<sequence>MRFINDVDIKGKRVFIRCDFNVPMDENGNITDDNRIRAALPTIQYAIDNKAKVILASHLGRPKGKPDPKYSLKAVAKRLSTLLGRNVVFIEDFKTQRDLIDALGDGDVALLENLRFYPEEEANSEEFARQLIELFDIYVNDAFGVCHRKHASVYALPKLALIAVGGFLLKKELDYFNKIFTIEDKPFVAVIGGAKVSGKLDCLINLIDKADKLIIGGAQAFTFLKALGYETGKSLVEDDLIDEAKRVMEKAKGKGVRFYLPVDFVCSTSVEDATNSRTFTYQEIPDDLMGLDIGPATIELFKEALSDAKVVVWNGPMGVFEVNAFANGTNEIAKAIGNLNALSVVGGGDTAEAVEKAGQSHNMSYISTGGGASLKLLEGKTLPVVEVLESKS</sequence>
<dbReference type="PIRSF" id="PIRSF000724">
    <property type="entry name" value="Pgk"/>
    <property type="match status" value="1"/>
</dbReference>